<accession>A0A943YVL8</accession>
<comment type="caution">
    <text evidence="1">The sequence shown here is derived from an EMBL/GenBank/DDBJ whole genome shotgun (WGS) entry which is preliminary data.</text>
</comment>
<dbReference type="PROSITE" id="PS00018">
    <property type="entry name" value="EF_HAND_1"/>
    <property type="match status" value="1"/>
</dbReference>
<evidence type="ECO:0000313" key="2">
    <source>
        <dbReference type="Proteomes" id="UP000727506"/>
    </source>
</evidence>
<dbReference type="AlphaFoldDB" id="A0A943YVL8"/>
<dbReference type="EMBL" id="JAGZSV010000080">
    <property type="protein sequence ID" value="MBS6940890.1"/>
    <property type="molecule type" value="Genomic_DNA"/>
</dbReference>
<proteinExistence type="predicted"/>
<protein>
    <submittedName>
        <fullName evidence="1">Uncharacterized protein</fullName>
    </submittedName>
</protein>
<dbReference type="InterPro" id="IPR018247">
    <property type="entry name" value="EF_Hand_1_Ca_BS"/>
</dbReference>
<reference evidence="1" key="1">
    <citation type="submission" date="2021-02" db="EMBL/GenBank/DDBJ databases">
        <title>Infant gut strain persistence is associated with maternal origin, phylogeny, and functional potential including surface adhesion and iron acquisition.</title>
        <authorList>
            <person name="Lou Y.C."/>
        </authorList>
    </citation>
    <scope>NUCLEOTIDE SEQUENCE</scope>
    <source>
        <strain evidence="1">L2_039_000G1_dasL2_039_000G1_concoct_11</strain>
    </source>
</reference>
<name>A0A943YVL8_9ACTN</name>
<gene>
    <name evidence="1" type="ORF">KH142_05320</name>
</gene>
<dbReference type="InterPro" id="IPR045920">
    <property type="entry name" value="DUF6339"/>
</dbReference>
<evidence type="ECO:0000313" key="1">
    <source>
        <dbReference type="EMBL" id="MBS6940890.1"/>
    </source>
</evidence>
<dbReference type="Pfam" id="PF19866">
    <property type="entry name" value="DUF6339"/>
    <property type="match status" value="1"/>
</dbReference>
<organism evidence="1 2">
    <name type="scientific">Slackia piriformis</name>
    <dbReference type="NCBI Taxonomy" id="626934"/>
    <lineage>
        <taxon>Bacteria</taxon>
        <taxon>Bacillati</taxon>
        <taxon>Actinomycetota</taxon>
        <taxon>Coriobacteriia</taxon>
        <taxon>Eggerthellales</taxon>
        <taxon>Eggerthellaceae</taxon>
        <taxon>Slackia</taxon>
    </lineage>
</organism>
<sequence length="252" mass="29926">MRLAYFTDKALERLLADIDKNKERYLGDDEWLDTYFYGFGDYFKYSSVSVDMFSPYYATEGKLSNIQKSDEDYNNIVKLYDAFKALTPWQAANPNMWTYLCHSVPEFRKYIKHRWLDDVRDNTIRTRFFVTSSESLRNDNALSRLWWYGYLTYDKDADNPYHLTRILMINETVATDVIDTLNRTNFNRIKGVLLAIDEFKDELNPREPIIKYVREANKSLNRYAAVTALNFLTYDEIRSIALGFLRKSREGR</sequence>
<dbReference type="Proteomes" id="UP000727506">
    <property type="component" value="Unassembled WGS sequence"/>
</dbReference>